<keyword evidence="1" id="KW-0472">Membrane</keyword>
<feature type="transmembrane region" description="Helical" evidence="1">
    <location>
        <begin position="183"/>
        <end position="206"/>
    </location>
</feature>
<sequence length="222" mass="25597">MFRKCLNLNKSQIQVPTRWISLTKDLRARNHYDVLGLTPKATQNDIKAAYYKLSMMYHPDKNKGSDEAAEKFRDITTAYEVLGTYRLRRLYDKGILHTVAGAPVQQEPEFKNPTEIDPDDDAQTKFYKSRFKKTQVPTSTPTGAPIYDFDMWSREHYGASLERNKQAKAKHEKKISDSGHLSGYSHIEVLIFGSIVLAMLVMYATYEESKLDKVKEPKRPEK</sequence>
<evidence type="ECO:0000256" key="1">
    <source>
        <dbReference type="SAM" id="Phobius"/>
    </source>
</evidence>
<protein>
    <submittedName>
        <fullName evidence="3">Putative dnaj-class molecular chaperone</fullName>
    </submittedName>
</protein>
<dbReference type="PRINTS" id="PR00625">
    <property type="entry name" value="JDOMAIN"/>
</dbReference>
<feature type="domain" description="J" evidence="2">
    <location>
        <begin position="30"/>
        <end position="95"/>
    </location>
</feature>
<keyword evidence="1" id="KW-1133">Transmembrane helix</keyword>
<dbReference type="Gene3D" id="1.10.287.110">
    <property type="entry name" value="DnaJ domain"/>
    <property type="match status" value="1"/>
</dbReference>
<dbReference type="PANTHER" id="PTHR44873:SF1">
    <property type="entry name" value="DNAJ HOMOLOG SUBFAMILY C MEMBER 30, MITOCHONDRIAL"/>
    <property type="match status" value="1"/>
</dbReference>
<dbReference type="InterPro" id="IPR053025">
    <property type="entry name" value="Mito_ATP_Synthase-Asso"/>
</dbReference>
<dbReference type="SMART" id="SM00271">
    <property type="entry name" value="DnaJ"/>
    <property type="match status" value="1"/>
</dbReference>
<proteinExistence type="predicted"/>
<dbReference type="CDD" id="cd06257">
    <property type="entry name" value="DnaJ"/>
    <property type="match status" value="1"/>
</dbReference>
<dbReference type="EMBL" id="GFDF01004258">
    <property type="protein sequence ID" value="JAV09826.1"/>
    <property type="molecule type" value="Transcribed_RNA"/>
</dbReference>
<reference evidence="3" key="1">
    <citation type="submission" date="2016-12" db="EMBL/GenBank/DDBJ databases">
        <title>An insight into the sialome and mialome of the sand fly, Nyssomyia neivai.</title>
        <authorList>
            <person name="Sebastian V."/>
            <person name="Goulart T.M."/>
            <person name="Oliveira W."/>
            <person name="Calvo E."/>
            <person name="Oliveira L.F."/>
            <person name="Pinto M.C."/>
            <person name="Rosselino A.M."/>
            <person name="Ribeiro J.M."/>
        </authorList>
    </citation>
    <scope>NUCLEOTIDE SEQUENCE</scope>
</reference>
<keyword evidence="1" id="KW-0812">Transmembrane</keyword>
<dbReference type="PROSITE" id="PS50076">
    <property type="entry name" value="DNAJ_2"/>
    <property type="match status" value="1"/>
</dbReference>
<dbReference type="Pfam" id="PF00226">
    <property type="entry name" value="DnaJ"/>
    <property type="match status" value="1"/>
</dbReference>
<dbReference type="SUPFAM" id="SSF46565">
    <property type="entry name" value="Chaperone J-domain"/>
    <property type="match status" value="1"/>
</dbReference>
<dbReference type="InterPro" id="IPR036869">
    <property type="entry name" value="J_dom_sf"/>
</dbReference>
<organism evidence="3">
    <name type="scientific">Nyssomyia neivai</name>
    <dbReference type="NCBI Taxonomy" id="330878"/>
    <lineage>
        <taxon>Eukaryota</taxon>
        <taxon>Metazoa</taxon>
        <taxon>Ecdysozoa</taxon>
        <taxon>Arthropoda</taxon>
        <taxon>Hexapoda</taxon>
        <taxon>Insecta</taxon>
        <taxon>Pterygota</taxon>
        <taxon>Neoptera</taxon>
        <taxon>Endopterygota</taxon>
        <taxon>Diptera</taxon>
        <taxon>Nematocera</taxon>
        <taxon>Psychodoidea</taxon>
        <taxon>Psychodidae</taxon>
        <taxon>Nyssomyia</taxon>
    </lineage>
</organism>
<dbReference type="PANTHER" id="PTHR44873">
    <property type="entry name" value="DNAJ HOMOLOG SUBFAMILY C MEMBER 30, MITOCHONDRIAL"/>
    <property type="match status" value="1"/>
</dbReference>
<dbReference type="AlphaFoldDB" id="A0A1L8DTP6"/>
<dbReference type="InterPro" id="IPR001623">
    <property type="entry name" value="DnaJ_domain"/>
</dbReference>
<accession>A0A1L8DTP6</accession>
<evidence type="ECO:0000259" key="2">
    <source>
        <dbReference type="PROSITE" id="PS50076"/>
    </source>
</evidence>
<evidence type="ECO:0000313" key="3">
    <source>
        <dbReference type="EMBL" id="JAV09826.1"/>
    </source>
</evidence>
<name>A0A1L8DTP6_9DIPT</name>